<evidence type="ECO:0000259" key="6">
    <source>
        <dbReference type="Pfam" id="PF04542"/>
    </source>
</evidence>
<dbReference type="Pfam" id="PF04542">
    <property type="entry name" value="Sigma70_r2"/>
    <property type="match status" value="1"/>
</dbReference>
<evidence type="ECO:0000256" key="2">
    <source>
        <dbReference type="ARBA" id="ARBA00023015"/>
    </source>
</evidence>
<feature type="domain" description="RNA polymerase sigma factor 70 region 4 type 2" evidence="7">
    <location>
        <begin position="132"/>
        <end position="184"/>
    </location>
</feature>
<dbReference type="CDD" id="cd06171">
    <property type="entry name" value="Sigma70_r4"/>
    <property type="match status" value="1"/>
</dbReference>
<accession>D0LGP0</accession>
<dbReference type="InterPro" id="IPR007627">
    <property type="entry name" value="RNA_pol_sigma70_r2"/>
</dbReference>
<organism evidence="8 9">
    <name type="scientific">Haliangium ochraceum (strain DSM 14365 / JCM 11303 / SMP-2)</name>
    <dbReference type="NCBI Taxonomy" id="502025"/>
    <lineage>
        <taxon>Bacteria</taxon>
        <taxon>Pseudomonadati</taxon>
        <taxon>Myxococcota</taxon>
        <taxon>Polyangia</taxon>
        <taxon>Haliangiales</taxon>
        <taxon>Kofleriaceae</taxon>
        <taxon>Haliangium</taxon>
    </lineage>
</organism>
<dbReference type="InterPro" id="IPR039425">
    <property type="entry name" value="RNA_pol_sigma-70-like"/>
</dbReference>
<keyword evidence="4" id="KW-0804">Transcription</keyword>
<dbReference type="Gene3D" id="1.10.1740.10">
    <property type="match status" value="1"/>
</dbReference>
<evidence type="ECO:0000259" key="7">
    <source>
        <dbReference type="Pfam" id="PF08281"/>
    </source>
</evidence>
<evidence type="ECO:0000256" key="4">
    <source>
        <dbReference type="ARBA" id="ARBA00023163"/>
    </source>
</evidence>
<dbReference type="InterPro" id="IPR014284">
    <property type="entry name" value="RNA_pol_sigma-70_dom"/>
</dbReference>
<gene>
    <name evidence="8" type="ordered locus">Hoch_0145</name>
</gene>
<dbReference type="OrthoDB" id="8684701at2"/>
<protein>
    <submittedName>
        <fullName evidence="8">RNA polymerase, sigma-24 subunit, ECF subfamily</fullName>
    </submittedName>
</protein>
<dbReference type="PANTHER" id="PTHR43133">
    <property type="entry name" value="RNA POLYMERASE ECF-TYPE SIGMA FACTO"/>
    <property type="match status" value="1"/>
</dbReference>
<dbReference type="KEGG" id="hoh:Hoch_0145"/>
<dbReference type="Proteomes" id="UP000001880">
    <property type="component" value="Chromosome"/>
</dbReference>
<dbReference type="GO" id="GO:0003677">
    <property type="term" value="F:DNA binding"/>
    <property type="evidence" value="ECO:0007669"/>
    <property type="project" value="InterPro"/>
</dbReference>
<evidence type="ECO:0000256" key="3">
    <source>
        <dbReference type="ARBA" id="ARBA00023082"/>
    </source>
</evidence>
<dbReference type="eggNOG" id="COG1595">
    <property type="taxonomic scope" value="Bacteria"/>
</dbReference>
<dbReference type="SUPFAM" id="SSF88946">
    <property type="entry name" value="Sigma2 domain of RNA polymerase sigma factors"/>
    <property type="match status" value="1"/>
</dbReference>
<dbReference type="InterPro" id="IPR013249">
    <property type="entry name" value="RNA_pol_sigma70_r4_t2"/>
</dbReference>
<name>D0LGP0_HALO1</name>
<reference evidence="8 9" key="1">
    <citation type="journal article" date="2010" name="Stand. Genomic Sci.">
        <title>Complete genome sequence of Haliangium ochraceum type strain (SMP-2).</title>
        <authorList>
            <consortium name="US DOE Joint Genome Institute (JGI-PGF)"/>
            <person name="Ivanova N."/>
            <person name="Daum C."/>
            <person name="Lang E."/>
            <person name="Abt B."/>
            <person name="Kopitz M."/>
            <person name="Saunders E."/>
            <person name="Lapidus A."/>
            <person name="Lucas S."/>
            <person name="Glavina Del Rio T."/>
            <person name="Nolan M."/>
            <person name="Tice H."/>
            <person name="Copeland A."/>
            <person name="Cheng J.F."/>
            <person name="Chen F."/>
            <person name="Bruce D."/>
            <person name="Goodwin L."/>
            <person name="Pitluck S."/>
            <person name="Mavromatis K."/>
            <person name="Pati A."/>
            <person name="Mikhailova N."/>
            <person name="Chen A."/>
            <person name="Palaniappan K."/>
            <person name="Land M."/>
            <person name="Hauser L."/>
            <person name="Chang Y.J."/>
            <person name="Jeffries C.D."/>
            <person name="Detter J.C."/>
            <person name="Brettin T."/>
            <person name="Rohde M."/>
            <person name="Goker M."/>
            <person name="Bristow J."/>
            <person name="Markowitz V."/>
            <person name="Eisen J.A."/>
            <person name="Hugenholtz P."/>
            <person name="Kyrpides N.C."/>
            <person name="Klenk H.P."/>
        </authorList>
    </citation>
    <scope>NUCLEOTIDE SEQUENCE [LARGE SCALE GENOMIC DNA]</scope>
    <source>
        <strain evidence="9">DSM 14365 / CIP 107738 / JCM 11303 / AJ 13395 / SMP-2</strain>
    </source>
</reference>
<dbReference type="NCBIfam" id="TIGR02937">
    <property type="entry name" value="sigma70-ECF"/>
    <property type="match status" value="1"/>
</dbReference>
<feature type="domain" description="RNA polymerase sigma-70 region 2" evidence="6">
    <location>
        <begin position="23"/>
        <end position="90"/>
    </location>
</feature>
<evidence type="ECO:0000256" key="5">
    <source>
        <dbReference type="SAM" id="MobiDB-lite"/>
    </source>
</evidence>
<evidence type="ECO:0000313" key="9">
    <source>
        <dbReference type="Proteomes" id="UP000001880"/>
    </source>
</evidence>
<evidence type="ECO:0000313" key="8">
    <source>
        <dbReference type="EMBL" id="ACY12786.1"/>
    </source>
</evidence>
<keyword evidence="9" id="KW-1185">Reference proteome</keyword>
<dbReference type="SUPFAM" id="SSF88659">
    <property type="entry name" value="Sigma3 and sigma4 domains of RNA polymerase sigma factors"/>
    <property type="match status" value="1"/>
</dbReference>
<sequence length="192" mass="22505">MSRRERALIRKLRDRDERAFRELVTQFGDRIFNLTFRMLGSREEAEDISQEVFITVFKSIDSFRGDAKFSTWMYRIAVNHCKNRIKYLARRHDRSRDEYDDMSGQQQAAGATAVPSTPARPDLQLEGVQLEQIMQRCIASLDEEHRVLIVLRDIEDLSYEEICTITNLPTGTVKSRLHRARLALRKKMLTKI</sequence>
<dbReference type="AlphaFoldDB" id="D0LGP0"/>
<dbReference type="InterPro" id="IPR013324">
    <property type="entry name" value="RNA_pol_sigma_r3/r4-like"/>
</dbReference>
<dbReference type="RefSeq" id="WP_012825413.1">
    <property type="nucleotide sequence ID" value="NC_013440.1"/>
</dbReference>
<dbReference type="GO" id="GO:0016987">
    <property type="term" value="F:sigma factor activity"/>
    <property type="evidence" value="ECO:0007669"/>
    <property type="project" value="UniProtKB-KW"/>
</dbReference>
<dbReference type="GO" id="GO:0006352">
    <property type="term" value="P:DNA-templated transcription initiation"/>
    <property type="evidence" value="ECO:0007669"/>
    <property type="project" value="InterPro"/>
</dbReference>
<keyword evidence="3" id="KW-0731">Sigma factor</keyword>
<evidence type="ECO:0000256" key="1">
    <source>
        <dbReference type="ARBA" id="ARBA00010641"/>
    </source>
</evidence>
<dbReference type="EMBL" id="CP001804">
    <property type="protein sequence ID" value="ACY12786.1"/>
    <property type="molecule type" value="Genomic_DNA"/>
</dbReference>
<dbReference type="HOGENOM" id="CLU_047691_3_0_7"/>
<dbReference type="InterPro" id="IPR036388">
    <property type="entry name" value="WH-like_DNA-bd_sf"/>
</dbReference>
<comment type="similarity">
    <text evidence="1">Belongs to the sigma-70 factor family. ECF subfamily.</text>
</comment>
<proteinExistence type="inferred from homology"/>
<keyword evidence="2" id="KW-0805">Transcription regulation</keyword>
<dbReference type="InterPro" id="IPR013325">
    <property type="entry name" value="RNA_pol_sigma_r2"/>
</dbReference>
<dbReference type="Gene3D" id="1.10.10.10">
    <property type="entry name" value="Winged helix-like DNA-binding domain superfamily/Winged helix DNA-binding domain"/>
    <property type="match status" value="1"/>
</dbReference>
<dbReference type="Pfam" id="PF08281">
    <property type="entry name" value="Sigma70_r4_2"/>
    <property type="match status" value="1"/>
</dbReference>
<dbReference type="STRING" id="502025.Hoch_0145"/>
<feature type="region of interest" description="Disordered" evidence="5">
    <location>
        <begin position="96"/>
        <end position="118"/>
    </location>
</feature>
<dbReference type="PANTHER" id="PTHR43133:SF51">
    <property type="entry name" value="RNA POLYMERASE SIGMA FACTOR"/>
    <property type="match status" value="1"/>
</dbReference>